<feature type="transmembrane region" description="Helical" evidence="1">
    <location>
        <begin position="99"/>
        <end position="118"/>
    </location>
</feature>
<dbReference type="InParanoid" id="A7F7R4"/>
<feature type="transmembrane region" description="Helical" evidence="1">
    <location>
        <begin position="191"/>
        <end position="213"/>
    </location>
</feature>
<dbReference type="AlphaFoldDB" id="A7F7R4"/>
<keyword evidence="3" id="KW-1185">Reference proteome</keyword>
<sequence>MLGSGYWMEDIGNTFESLKDLILPRSKSVTSGRWKQEFHQSITTPAPHQGIDMNTESTIEMEVLPRYHTQPVAQGPTTYWQRCGYNILGYLRTGWNMIVSYRLVVTMACYTTVVISPSAPTFDVLTLYKTPQGCLILILLLLLLVFLLQRLNAIMGKGKLQSVIFLGYVAFVFLFDYLFKNSIVPVIGTGGFEALLTAIKLSPIAFVLLAILWDNFIICVRLGWAGSLILLELLFC</sequence>
<evidence type="ECO:0000313" key="2">
    <source>
        <dbReference type="EMBL" id="EDN98785.1"/>
    </source>
</evidence>
<dbReference type="Proteomes" id="UP000001312">
    <property type="component" value="Unassembled WGS sequence"/>
</dbReference>
<evidence type="ECO:0000256" key="1">
    <source>
        <dbReference type="SAM" id="Phobius"/>
    </source>
</evidence>
<evidence type="ECO:0000313" key="3">
    <source>
        <dbReference type="Proteomes" id="UP000001312"/>
    </source>
</evidence>
<proteinExistence type="predicted"/>
<dbReference type="RefSeq" id="XP_001585405.1">
    <property type="nucleotide sequence ID" value="XM_001585355.1"/>
</dbReference>
<feature type="transmembrane region" description="Helical" evidence="1">
    <location>
        <begin position="160"/>
        <end position="179"/>
    </location>
</feature>
<accession>A7F7R4</accession>
<dbReference type="GeneID" id="5481397"/>
<protein>
    <submittedName>
        <fullName evidence="2">Uncharacterized protein</fullName>
    </submittedName>
</protein>
<feature type="transmembrane region" description="Helical" evidence="1">
    <location>
        <begin position="130"/>
        <end position="148"/>
    </location>
</feature>
<keyword evidence="1" id="KW-0472">Membrane</keyword>
<reference evidence="3" key="1">
    <citation type="journal article" date="2011" name="PLoS Genet.">
        <title>Genomic analysis of the necrotrophic fungal pathogens Sclerotinia sclerotiorum and Botrytis cinerea.</title>
        <authorList>
            <person name="Amselem J."/>
            <person name="Cuomo C.A."/>
            <person name="van Kan J.A."/>
            <person name="Viaud M."/>
            <person name="Benito E.P."/>
            <person name="Couloux A."/>
            <person name="Coutinho P.M."/>
            <person name="de Vries R.P."/>
            <person name="Dyer P.S."/>
            <person name="Fillinger S."/>
            <person name="Fournier E."/>
            <person name="Gout L."/>
            <person name="Hahn M."/>
            <person name="Kohn L."/>
            <person name="Lapalu N."/>
            <person name="Plummer K.M."/>
            <person name="Pradier J.M."/>
            <person name="Quevillon E."/>
            <person name="Sharon A."/>
            <person name="Simon A."/>
            <person name="ten Have A."/>
            <person name="Tudzynski B."/>
            <person name="Tudzynski P."/>
            <person name="Wincker P."/>
            <person name="Andrew M."/>
            <person name="Anthouard V."/>
            <person name="Beever R.E."/>
            <person name="Beffa R."/>
            <person name="Benoit I."/>
            <person name="Bouzid O."/>
            <person name="Brault B."/>
            <person name="Chen Z."/>
            <person name="Choquer M."/>
            <person name="Collemare J."/>
            <person name="Cotton P."/>
            <person name="Danchin E.G."/>
            <person name="Da Silva C."/>
            <person name="Gautier A."/>
            <person name="Giraud C."/>
            <person name="Giraud T."/>
            <person name="Gonzalez C."/>
            <person name="Grossetete S."/>
            <person name="Guldener U."/>
            <person name="Henrissat B."/>
            <person name="Howlett B.J."/>
            <person name="Kodira C."/>
            <person name="Kretschmer M."/>
            <person name="Lappartient A."/>
            <person name="Leroch M."/>
            <person name="Levis C."/>
            <person name="Mauceli E."/>
            <person name="Neuveglise C."/>
            <person name="Oeser B."/>
            <person name="Pearson M."/>
            <person name="Poulain J."/>
            <person name="Poussereau N."/>
            <person name="Quesneville H."/>
            <person name="Rascle C."/>
            <person name="Schumacher J."/>
            <person name="Segurens B."/>
            <person name="Sexton A."/>
            <person name="Silva E."/>
            <person name="Sirven C."/>
            <person name="Soanes D.M."/>
            <person name="Talbot N.J."/>
            <person name="Templeton M."/>
            <person name="Yandava C."/>
            <person name="Yarden O."/>
            <person name="Zeng Q."/>
            <person name="Rollins J.A."/>
            <person name="Lebrun M.H."/>
            <person name="Dickman M."/>
        </authorList>
    </citation>
    <scope>NUCLEOTIDE SEQUENCE [LARGE SCALE GENOMIC DNA]</scope>
    <source>
        <strain evidence="3">ATCC 18683 / 1980 / Ss-1</strain>
    </source>
</reference>
<keyword evidence="1" id="KW-0812">Transmembrane</keyword>
<name>A7F7R4_SCLS1</name>
<dbReference type="KEGG" id="ssl:SS1G_13644"/>
<dbReference type="EMBL" id="CH476646">
    <property type="protein sequence ID" value="EDN98785.1"/>
    <property type="molecule type" value="Genomic_DNA"/>
</dbReference>
<gene>
    <name evidence="2" type="ORF">SS1G_13644</name>
</gene>
<keyword evidence="1" id="KW-1133">Transmembrane helix</keyword>
<organism evidence="2 3">
    <name type="scientific">Sclerotinia sclerotiorum (strain ATCC 18683 / 1980 / Ss-1)</name>
    <name type="common">White mold</name>
    <name type="synonym">Whetzelinia sclerotiorum</name>
    <dbReference type="NCBI Taxonomy" id="665079"/>
    <lineage>
        <taxon>Eukaryota</taxon>
        <taxon>Fungi</taxon>
        <taxon>Dikarya</taxon>
        <taxon>Ascomycota</taxon>
        <taxon>Pezizomycotina</taxon>
        <taxon>Leotiomycetes</taxon>
        <taxon>Helotiales</taxon>
        <taxon>Sclerotiniaceae</taxon>
        <taxon>Sclerotinia</taxon>
    </lineage>
</organism>